<dbReference type="Proteomes" id="UP001196661">
    <property type="component" value="Unassembled WGS sequence"/>
</dbReference>
<feature type="domain" description="Ice-binding protein C-terminal" evidence="2">
    <location>
        <begin position="258"/>
        <end position="281"/>
    </location>
</feature>
<sequence>MNRHFLLSGLVTLAGTVAAFMPTAAHAYSFGGPLTNSARDLLAMDASATGYDAHYSEVKSAYLNQASDYSLGFDDWVTMTGLIYDQHVEGVKQESLNSIGLETLTWEAGANDVEVFFVNEGAGYWNQFGYGVDVTSPVTSFNNSEVTTIWNSLASVNSAFANGGSMSLGEGYKIGDVSEGDTLDFFLRNGPGNVFDSLAASETANADGLQHVSTYQHNDFLVLAYEDLYGGGDEDYNDVVIAVRGLKDTEITEADAADVPEPSAALALLGLSFAGKLLKRKQG</sequence>
<dbReference type="EMBL" id="JADOER010000004">
    <property type="protein sequence ID" value="MBT9311769.1"/>
    <property type="molecule type" value="Genomic_DNA"/>
</dbReference>
<dbReference type="Pfam" id="PF07589">
    <property type="entry name" value="PEP-CTERM"/>
    <property type="match status" value="1"/>
</dbReference>
<evidence type="ECO:0000313" key="4">
    <source>
        <dbReference type="EMBL" id="MBT9311769.1"/>
    </source>
</evidence>
<keyword evidence="1" id="KW-0732">Signal</keyword>
<dbReference type="InterPro" id="IPR025193">
    <property type="entry name" value="DUF4114"/>
</dbReference>
<comment type="caution">
    <text evidence="4">The sequence shown here is derived from an EMBL/GenBank/DDBJ whole genome shotgun (WGS) entry which is preliminary data.</text>
</comment>
<proteinExistence type="predicted"/>
<protein>
    <submittedName>
        <fullName evidence="4">DUF4114 domain-containing protein</fullName>
    </submittedName>
</protein>
<evidence type="ECO:0000259" key="2">
    <source>
        <dbReference type="Pfam" id="PF07589"/>
    </source>
</evidence>
<dbReference type="Pfam" id="PF13448">
    <property type="entry name" value="DUF4114"/>
    <property type="match status" value="1"/>
</dbReference>
<dbReference type="RefSeq" id="WP_215617928.1">
    <property type="nucleotide sequence ID" value="NZ_JADOER010000004.1"/>
</dbReference>
<accession>A0ABS5Y1Q7</accession>
<keyword evidence="5" id="KW-1185">Reference proteome</keyword>
<evidence type="ECO:0000256" key="1">
    <source>
        <dbReference type="SAM" id="SignalP"/>
    </source>
</evidence>
<dbReference type="InterPro" id="IPR013424">
    <property type="entry name" value="Ice-binding_C"/>
</dbReference>
<feature type="chain" id="PRO_5045324418" evidence="1">
    <location>
        <begin position="28"/>
        <end position="283"/>
    </location>
</feature>
<organism evidence="4 5">
    <name type="scientific">Leptothoe kymatousa TAU-MAC 1615</name>
    <dbReference type="NCBI Taxonomy" id="2364775"/>
    <lineage>
        <taxon>Bacteria</taxon>
        <taxon>Bacillati</taxon>
        <taxon>Cyanobacteriota</taxon>
        <taxon>Cyanophyceae</taxon>
        <taxon>Nodosilineales</taxon>
        <taxon>Cymatolegaceae</taxon>
        <taxon>Leptothoe</taxon>
        <taxon>Leptothoe kymatousa</taxon>
    </lineage>
</organism>
<feature type="domain" description="DUF4114" evidence="3">
    <location>
        <begin position="196"/>
        <end position="244"/>
    </location>
</feature>
<gene>
    <name evidence="4" type="ORF">IXB28_06090</name>
</gene>
<evidence type="ECO:0000313" key="5">
    <source>
        <dbReference type="Proteomes" id="UP001196661"/>
    </source>
</evidence>
<reference evidence="4 5" key="1">
    <citation type="journal article" date="2021" name="Mar. Drugs">
        <title>Genome Reduction and Secondary Metabolism of the Marine Sponge-Associated Cyanobacterium Leptothoe.</title>
        <authorList>
            <person name="Konstantinou D."/>
            <person name="Popin R.V."/>
            <person name="Fewer D.P."/>
            <person name="Sivonen K."/>
            <person name="Gkelis S."/>
        </authorList>
    </citation>
    <scope>NUCLEOTIDE SEQUENCE [LARGE SCALE GENOMIC DNA]</scope>
    <source>
        <strain evidence="4 5">TAU-MAC 1615</strain>
    </source>
</reference>
<feature type="signal peptide" evidence="1">
    <location>
        <begin position="1"/>
        <end position="27"/>
    </location>
</feature>
<name>A0ABS5Y1Q7_9CYAN</name>
<evidence type="ECO:0000259" key="3">
    <source>
        <dbReference type="Pfam" id="PF13448"/>
    </source>
</evidence>